<sequence length="553" mass="62983">MKKSRKRLRNNNRSWDGINNIFQQMEIDLIVSMKKNLTRHEKEEMKQGFKFEQWQAAKLRDMERFRAENHEIIGSYEPEIEQMIQSALIDTYDKGVKLASDSLIQVQQSALDNNISVALPNHIQPVVEPHKLVPSESVTKEEAKQALKEFEMSGRVKEEIFFRTNDDKLKALIRETKKTVADPTKAILRYQDDQYRRVIARTQIALSSGNLTLTQAIDRATADYLRAGITNIEYKNGKRVNIADYVTMCLRTANHKAFLHGQGAKRMQIGITTVLVSQHLTACPLCVPWQNEILIDDIFSGGTPDDGPYQLLSEAVAEGLLHVNCQHNLNTFYPGISTKPPSLDPSKVDDAYKETQKQRRLERAIRRQKRVVAGTTDLTNFNNEKRKLEELENRLLNGDASKTRVKDVDIKKTKDDLMQKAIDDRIEETRRYIKSDKCIKKIHDGKQGKHIVGHNNYGGKSYLADGVDPQKLVDKYQGTGDLKITNPTKNWIKKEFVFGKDIMGFVVDEVSGKVTPTRYFSIHYSKKGTHIVPRKEPSNGKSGGNEKSRGASN</sequence>
<dbReference type="OrthoDB" id="3197444at2"/>
<proteinExistence type="predicted"/>
<dbReference type="RefSeq" id="WP_144019733.1">
    <property type="nucleotide sequence ID" value="NZ_FODF01000030.1"/>
</dbReference>
<dbReference type="EMBL" id="FODF01000030">
    <property type="protein sequence ID" value="SEN91833.1"/>
    <property type="molecule type" value="Genomic_DNA"/>
</dbReference>
<gene>
    <name evidence="3" type="ORF">SAMN05216454_1304</name>
</gene>
<dbReference type="Proteomes" id="UP000199512">
    <property type="component" value="Unassembled WGS sequence"/>
</dbReference>
<evidence type="ECO:0000313" key="4">
    <source>
        <dbReference type="Proteomes" id="UP000199512"/>
    </source>
</evidence>
<evidence type="ECO:0000259" key="2">
    <source>
        <dbReference type="Pfam" id="PF15542"/>
    </source>
</evidence>
<feature type="domain" description="Bacterial toxin 50" evidence="2">
    <location>
        <begin position="442"/>
        <end position="533"/>
    </location>
</feature>
<accession>A0A1H8KFS8</accession>
<name>A0A1H8KFS8_9FIRM</name>
<dbReference type="STRING" id="215200.SAMN05216454_1304"/>
<protein>
    <submittedName>
        <fullName evidence="3">Phage minor capsid protein 2</fullName>
    </submittedName>
</protein>
<keyword evidence="4" id="KW-1185">Reference proteome</keyword>
<dbReference type="Pfam" id="PF15542">
    <property type="entry name" value="Ntox50"/>
    <property type="match status" value="1"/>
</dbReference>
<dbReference type="InterPro" id="IPR009319">
    <property type="entry name" value="Phage_A118_VSP1"/>
</dbReference>
<dbReference type="InterPro" id="IPR029100">
    <property type="entry name" value="Ntox50"/>
</dbReference>
<evidence type="ECO:0000313" key="3">
    <source>
        <dbReference type="EMBL" id="SEN91833.1"/>
    </source>
</evidence>
<dbReference type="AlphaFoldDB" id="A0A1H8KFS8"/>
<dbReference type="GO" id="GO:0005198">
    <property type="term" value="F:structural molecule activity"/>
    <property type="evidence" value="ECO:0007669"/>
    <property type="project" value="InterPro"/>
</dbReference>
<feature type="region of interest" description="Disordered" evidence="1">
    <location>
        <begin position="528"/>
        <end position="553"/>
    </location>
</feature>
<evidence type="ECO:0000256" key="1">
    <source>
        <dbReference type="SAM" id="MobiDB-lite"/>
    </source>
</evidence>
<dbReference type="Pfam" id="PF06152">
    <property type="entry name" value="Phage_min_cap2"/>
    <property type="match status" value="2"/>
</dbReference>
<reference evidence="3 4" key="1">
    <citation type="submission" date="2016-10" db="EMBL/GenBank/DDBJ databases">
        <authorList>
            <person name="de Groot N.N."/>
        </authorList>
    </citation>
    <scope>NUCLEOTIDE SEQUENCE [LARGE SCALE GENOMIC DNA]</scope>
    <source>
        <strain evidence="3 4">Calf135</strain>
    </source>
</reference>
<organism evidence="3 4">
    <name type="scientific">Peptostreptococcus russellii</name>
    <dbReference type="NCBI Taxonomy" id="215200"/>
    <lineage>
        <taxon>Bacteria</taxon>
        <taxon>Bacillati</taxon>
        <taxon>Bacillota</taxon>
        <taxon>Clostridia</taxon>
        <taxon>Peptostreptococcales</taxon>
        <taxon>Peptostreptococcaceae</taxon>
        <taxon>Peptostreptococcus</taxon>
    </lineage>
</organism>
<feature type="compositionally biased region" description="Basic and acidic residues" evidence="1">
    <location>
        <begin position="533"/>
        <end position="553"/>
    </location>
</feature>